<organism evidence="1 2">
    <name type="scientific">Reticulomyxa filosa</name>
    <dbReference type="NCBI Taxonomy" id="46433"/>
    <lineage>
        <taxon>Eukaryota</taxon>
        <taxon>Sar</taxon>
        <taxon>Rhizaria</taxon>
        <taxon>Retaria</taxon>
        <taxon>Foraminifera</taxon>
        <taxon>Monothalamids</taxon>
        <taxon>Reticulomyxidae</taxon>
        <taxon>Reticulomyxa</taxon>
    </lineage>
</organism>
<comment type="caution">
    <text evidence="1">The sequence shown here is derived from an EMBL/GenBank/DDBJ whole genome shotgun (WGS) entry which is preliminary data.</text>
</comment>
<dbReference type="AlphaFoldDB" id="X6M7K5"/>
<keyword evidence="2" id="KW-1185">Reference proteome</keyword>
<dbReference type="EMBL" id="ASPP01023786">
    <property type="protein sequence ID" value="ETO09963.1"/>
    <property type="molecule type" value="Genomic_DNA"/>
</dbReference>
<proteinExistence type="predicted"/>
<evidence type="ECO:0000313" key="1">
    <source>
        <dbReference type="EMBL" id="ETO09963.1"/>
    </source>
</evidence>
<name>X6M7K5_RETFI</name>
<reference evidence="1 2" key="1">
    <citation type="journal article" date="2013" name="Curr. Biol.">
        <title>The Genome of the Foraminiferan Reticulomyxa filosa.</title>
        <authorList>
            <person name="Glockner G."/>
            <person name="Hulsmann N."/>
            <person name="Schleicher M."/>
            <person name="Noegel A.A."/>
            <person name="Eichinger L."/>
            <person name="Gallinger C."/>
            <person name="Pawlowski J."/>
            <person name="Sierra R."/>
            <person name="Euteneuer U."/>
            <person name="Pillet L."/>
            <person name="Moustafa A."/>
            <person name="Platzer M."/>
            <person name="Groth M."/>
            <person name="Szafranski K."/>
            <person name="Schliwa M."/>
        </authorList>
    </citation>
    <scope>NUCLEOTIDE SEQUENCE [LARGE SCALE GENOMIC DNA]</scope>
</reference>
<accession>X6M7K5</accession>
<dbReference type="Proteomes" id="UP000023152">
    <property type="component" value="Unassembled WGS sequence"/>
</dbReference>
<gene>
    <name evidence="1" type="ORF">RFI_27416</name>
</gene>
<evidence type="ECO:0000313" key="2">
    <source>
        <dbReference type="Proteomes" id="UP000023152"/>
    </source>
</evidence>
<protein>
    <submittedName>
        <fullName evidence="1">Uncharacterized protein</fullName>
    </submittedName>
</protein>
<sequence length="119" mass="14557">MIFYQLIMIYNIIALYQIRNNQGQKIIKTNKEKNKQNYQLLLFCEKKLLKKTKKSQEIKEMNLVNEKQTSIQITLSEEDTQKIIQHWIRVLEIKLGWIHDFDRLVIDYVMFFAYLFYSM</sequence>